<dbReference type="Pfam" id="PF00085">
    <property type="entry name" value="Thioredoxin"/>
    <property type="match status" value="1"/>
</dbReference>
<feature type="region of interest" description="Disordered" evidence="6">
    <location>
        <begin position="60"/>
        <end position="79"/>
    </location>
</feature>
<dbReference type="InterPro" id="IPR013766">
    <property type="entry name" value="Thioredoxin_domain"/>
</dbReference>
<evidence type="ECO:0000256" key="3">
    <source>
        <dbReference type="ARBA" id="ARBA00022982"/>
    </source>
</evidence>
<dbReference type="GO" id="GO:0015035">
    <property type="term" value="F:protein-disulfide reductase activity"/>
    <property type="evidence" value="ECO:0007669"/>
    <property type="project" value="TreeGrafter"/>
</dbReference>
<dbReference type="PROSITE" id="PS00194">
    <property type="entry name" value="THIOREDOXIN_1"/>
    <property type="match status" value="1"/>
</dbReference>
<comment type="caution">
    <text evidence="8">The sequence shown here is derived from an EMBL/GenBank/DDBJ whole genome shotgun (WGS) entry which is preliminary data.</text>
</comment>
<evidence type="ECO:0000259" key="7">
    <source>
        <dbReference type="PROSITE" id="PS51352"/>
    </source>
</evidence>
<feature type="non-terminal residue" evidence="8">
    <location>
        <position position="1"/>
    </location>
</feature>
<dbReference type="EMBL" id="JAMZMK010009879">
    <property type="protein sequence ID" value="KAI7733922.1"/>
    <property type="molecule type" value="Genomic_DNA"/>
</dbReference>
<evidence type="ECO:0000256" key="1">
    <source>
        <dbReference type="ARBA" id="ARBA00022448"/>
    </source>
</evidence>
<dbReference type="SUPFAM" id="SSF52833">
    <property type="entry name" value="Thioredoxin-like"/>
    <property type="match status" value="1"/>
</dbReference>
<dbReference type="PANTHER" id="PTHR45663">
    <property type="entry name" value="GEO12009P1"/>
    <property type="match status" value="1"/>
</dbReference>
<dbReference type="AlphaFoldDB" id="A0AAD5C2J9"/>
<keyword evidence="3" id="KW-0249">Electron transport</keyword>
<dbReference type="FunFam" id="3.40.30.10:FF:000001">
    <property type="entry name" value="Thioredoxin"/>
    <property type="match status" value="1"/>
</dbReference>
<feature type="compositionally biased region" description="Acidic residues" evidence="6">
    <location>
        <begin position="61"/>
        <end position="79"/>
    </location>
</feature>
<evidence type="ECO:0000256" key="4">
    <source>
        <dbReference type="ARBA" id="ARBA00023157"/>
    </source>
</evidence>
<proteinExistence type="predicted"/>
<keyword evidence="9" id="KW-1185">Reference proteome</keyword>
<dbReference type="PANTHER" id="PTHR45663:SF21">
    <property type="entry name" value="THIOREDOXIN M3, CHLOROPLASTIC"/>
    <property type="match status" value="1"/>
</dbReference>
<accession>A0AAD5C2J9</accession>
<evidence type="ECO:0000313" key="8">
    <source>
        <dbReference type="EMBL" id="KAI7733922.1"/>
    </source>
</evidence>
<feature type="domain" description="Thioredoxin" evidence="7">
    <location>
        <begin position="149"/>
        <end position="265"/>
    </location>
</feature>
<organism evidence="8 9">
    <name type="scientific">Ambrosia artemisiifolia</name>
    <name type="common">Common ragweed</name>
    <dbReference type="NCBI Taxonomy" id="4212"/>
    <lineage>
        <taxon>Eukaryota</taxon>
        <taxon>Viridiplantae</taxon>
        <taxon>Streptophyta</taxon>
        <taxon>Embryophyta</taxon>
        <taxon>Tracheophyta</taxon>
        <taxon>Spermatophyta</taxon>
        <taxon>Magnoliopsida</taxon>
        <taxon>eudicotyledons</taxon>
        <taxon>Gunneridae</taxon>
        <taxon>Pentapetalae</taxon>
        <taxon>asterids</taxon>
        <taxon>campanulids</taxon>
        <taxon>Asterales</taxon>
        <taxon>Asteraceae</taxon>
        <taxon>Asteroideae</taxon>
        <taxon>Heliantheae alliance</taxon>
        <taxon>Heliantheae</taxon>
        <taxon>Ambrosia</taxon>
    </lineage>
</organism>
<keyword evidence="2" id="KW-0809">Transit peptide</keyword>
<dbReference type="InterPro" id="IPR036249">
    <property type="entry name" value="Thioredoxin-like_sf"/>
</dbReference>
<protein>
    <recommendedName>
        <fullName evidence="7">Thioredoxin domain-containing protein</fullName>
    </recommendedName>
</protein>
<dbReference type="CDD" id="cd02947">
    <property type="entry name" value="TRX_family"/>
    <property type="match status" value="1"/>
</dbReference>
<keyword evidence="4" id="KW-1015">Disulfide bond</keyword>
<dbReference type="Gene3D" id="3.40.30.10">
    <property type="entry name" value="Glutaredoxin"/>
    <property type="match status" value="1"/>
</dbReference>
<dbReference type="Proteomes" id="UP001206925">
    <property type="component" value="Unassembled WGS sequence"/>
</dbReference>
<reference evidence="8" key="1">
    <citation type="submission" date="2022-06" db="EMBL/GenBank/DDBJ databases">
        <title>Uncovering the hologenomic basis of an extraordinary plant invasion.</title>
        <authorList>
            <person name="Bieker V.C."/>
            <person name="Martin M.D."/>
            <person name="Gilbert T."/>
            <person name="Hodgins K."/>
            <person name="Battlay P."/>
            <person name="Petersen B."/>
            <person name="Wilson J."/>
        </authorList>
    </citation>
    <scope>NUCLEOTIDE SEQUENCE</scope>
    <source>
        <strain evidence="8">AA19_3_7</strain>
        <tissue evidence="8">Leaf</tissue>
    </source>
</reference>
<gene>
    <name evidence="8" type="ORF">M8C21_032041</name>
</gene>
<evidence type="ECO:0000313" key="9">
    <source>
        <dbReference type="Proteomes" id="UP001206925"/>
    </source>
</evidence>
<keyword evidence="5" id="KW-0676">Redox-active center</keyword>
<dbReference type="InterPro" id="IPR017937">
    <property type="entry name" value="Thioredoxin_CS"/>
</dbReference>
<dbReference type="GO" id="GO:0005737">
    <property type="term" value="C:cytoplasm"/>
    <property type="evidence" value="ECO:0007669"/>
    <property type="project" value="TreeGrafter"/>
</dbReference>
<keyword evidence="1" id="KW-0813">Transport</keyword>
<sequence>RDLELQRETRVKETESGSVVWDDVNEEEEHPFRYPHHLFFEPINHESLTDDETNLTTVVWDESDGEEGDNEGKDDEDVREDELKTSVIFDEILKFNTIAYGSITVARGDNSVVGGDDEPSLESQLIPAALADFRECMFDSRGLHGKKDKSNGGLNNIPSIPTVVTGQSWNASVLDSKTPVLVEFYASWCGPCQMVHRVIDEIAAEYAGKVKCYVLNADKDPRITEEYDIKAVPIVVLFKNGEKCESVVGTMPKEFYVAAIERVLSSSSSTSKGVL</sequence>
<evidence type="ECO:0000256" key="6">
    <source>
        <dbReference type="SAM" id="MobiDB-lite"/>
    </source>
</evidence>
<dbReference type="PROSITE" id="PS51352">
    <property type="entry name" value="THIOREDOXIN_2"/>
    <property type="match status" value="1"/>
</dbReference>
<evidence type="ECO:0000256" key="2">
    <source>
        <dbReference type="ARBA" id="ARBA00022946"/>
    </source>
</evidence>
<evidence type="ECO:0000256" key="5">
    <source>
        <dbReference type="ARBA" id="ARBA00023284"/>
    </source>
</evidence>
<name>A0AAD5C2J9_AMBAR</name>